<gene>
    <name evidence="7" type="ORF">HNQ80_003074</name>
</gene>
<proteinExistence type="predicted"/>
<dbReference type="PANTHER" id="PTHR33823:SF4">
    <property type="entry name" value="GENERAL STRESS PROTEIN 16O"/>
    <property type="match status" value="1"/>
</dbReference>
<dbReference type="PROSITE" id="PS51128">
    <property type="entry name" value="ZF_DKSA_2"/>
    <property type="match status" value="1"/>
</dbReference>
<keyword evidence="2" id="KW-0863">Zinc-finger</keyword>
<reference evidence="7 8" key="1">
    <citation type="submission" date="2020-08" db="EMBL/GenBank/DDBJ databases">
        <title>Genomic Encyclopedia of Type Strains, Phase IV (KMG-IV): sequencing the most valuable type-strain genomes for metagenomic binning, comparative biology and taxonomic classification.</title>
        <authorList>
            <person name="Goeker M."/>
        </authorList>
    </citation>
    <scope>NUCLEOTIDE SEQUENCE [LARGE SCALE GENOMIC DNA]</scope>
    <source>
        <strain evidence="7 8">DSM 103526</strain>
    </source>
</reference>
<evidence type="ECO:0000256" key="5">
    <source>
        <dbReference type="SAM" id="MobiDB-lite"/>
    </source>
</evidence>
<evidence type="ECO:0000256" key="4">
    <source>
        <dbReference type="PROSITE-ProRule" id="PRU00510"/>
    </source>
</evidence>
<organism evidence="7 8">
    <name type="scientific">Anaerosolibacter carboniphilus</name>
    <dbReference type="NCBI Taxonomy" id="1417629"/>
    <lineage>
        <taxon>Bacteria</taxon>
        <taxon>Bacillati</taxon>
        <taxon>Bacillota</taxon>
        <taxon>Clostridia</taxon>
        <taxon>Peptostreptococcales</taxon>
        <taxon>Thermotaleaceae</taxon>
        <taxon>Anaerosolibacter</taxon>
    </lineage>
</organism>
<dbReference type="GO" id="GO:0008270">
    <property type="term" value="F:zinc ion binding"/>
    <property type="evidence" value="ECO:0007669"/>
    <property type="project" value="UniProtKB-KW"/>
</dbReference>
<evidence type="ECO:0000256" key="3">
    <source>
        <dbReference type="ARBA" id="ARBA00022833"/>
    </source>
</evidence>
<dbReference type="Pfam" id="PF01258">
    <property type="entry name" value="zf-dskA_traR"/>
    <property type="match status" value="1"/>
</dbReference>
<evidence type="ECO:0000259" key="6">
    <source>
        <dbReference type="Pfam" id="PF01258"/>
    </source>
</evidence>
<keyword evidence="3" id="KW-0862">Zinc</keyword>
<evidence type="ECO:0000256" key="1">
    <source>
        <dbReference type="ARBA" id="ARBA00022723"/>
    </source>
</evidence>
<dbReference type="InterPro" id="IPR000962">
    <property type="entry name" value="Znf_DskA_TraR"/>
</dbReference>
<feature type="region of interest" description="Disordered" evidence="5">
    <location>
        <begin position="172"/>
        <end position="192"/>
    </location>
</feature>
<dbReference type="NCBIfam" id="TIGR02890">
    <property type="entry name" value="bacill_yteA"/>
    <property type="match status" value="1"/>
</dbReference>
<dbReference type="SUPFAM" id="SSF109635">
    <property type="entry name" value="DnaK suppressor protein DksA, alpha-hairpin domain"/>
    <property type="match status" value="1"/>
</dbReference>
<evidence type="ECO:0000256" key="2">
    <source>
        <dbReference type="ARBA" id="ARBA00022771"/>
    </source>
</evidence>
<dbReference type="Gene3D" id="1.20.120.910">
    <property type="entry name" value="DksA, coiled-coil domain"/>
    <property type="match status" value="1"/>
</dbReference>
<feature type="domain" description="Zinc finger DksA/TraR C4-type" evidence="6">
    <location>
        <begin position="87"/>
        <end position="117"/>
    </location>
</feature>
<dbReference type="InterPro" id="IPR037187">
    <property type="entry name" value="DnaK_N"/>
</dbReference>
<sequence length="231" mass="27143">MNKQRMEYFKDLLLQEREVAQITLERMNENEPNDNFKDYFDELSVYDNHPADIGTELFQVEMNFNLKNNEELHLQEIDNALHKIEDGSYGSCITCGKDIAEERLEILPTAVQCMDCEKDGLSIHTEVDTRPVEEEVLYPPFGRSFKDYDDSYNGFDGEDAWQAVERYNEIRQDPSFNGGDQQGYFDDDEPGFIEEEPGIVEEVEQISEDYYVGQLENEERKDIPYKQRRKK</sequence>
<name>A0A841L3K8_9FIRM</name>
<dbReference type="RefSeq" id="WP_184311489.1">
    <property type="nucleotide sequence ID" value="NZ_JACHEN010000019.1"/>
</dbReference>
<dbReference type="AlphaFoldDB" id="A0A841L3K8"/>
<dbReference type="PANTHER" id="PTHR33823">
    <property type="entry name" value="RNA POLYMERASE-BINDING TRANSCRIPTION FACTOR DKSA-RELATED"/>
    <property type="match status" value="1"/>
</dbReference>
<comment type="caution">
    <text evidence="7">The sequence shown here is derived from an EMBL/GenBank/DDBJ whole genome shotgun (WGS) entry which is preliminary data.</text>
</comment>
<evidence type="ECO:0000313" key="8">
    <source>
        <dbReference type="Proteomes" id="UP000579281"/>
    </source>
</evidence>
<accession>A0A841L3K8</accession>
<keyword evidence="1" id="KW-0479">Metal-binding</keyword>
<dbReference type="EMBL" id="JACHEN010000019">
    <property type="protein sequence ID" value="MBB6216969.1"/>
    <property type="molecule type" value="Genomic_DNA"/>
</dbReference>
<evidence type="ECO:0000313" key="7">
    <source>
        <dbReference type="EMBL" id="MBB6216969.1"/>
    </source>
</evidence>
<dbReference type="Proteomes" id="UP000579281">
    <property type="component" value="Unassembled WGS sequence"/>
</dbReference>
<dbReference type="SUPFAM" id="SSF57716">
    <property type="entry name" value="Glucocorticoid receptor-like (DNA-binding domain)"/>
    <property type="match status" value="1"/>
</dbReference>
<protein>
    <submittedName>
        <fullName evidence="7">YteA family regulatory protein</fullName>
    </submittedName>
</protein>
<keyword evidence="8" id="KW-1185">Reference proteome</keyword>
<feature type="zinc finger region" description="dksA C4-type" evidence="4">
    <location>
        <begin position="92"/>
        <end position="116"/>
    </location>
</feature>
<dbReference type="InterPro" id="IPR014240">
    <property type="entry name" value="YteA"/>
</dbReference>